<dbReference type="InterPro" id="IPR021858">
    <property type="entry name" value="Fun_TF"/>
</dbReference>
<evidence type="ECO:0000313" key="2">
    <source>
        <dbReference type="EMBL" id="RDW60540.1"/>
    </source>
</evidence>
<proteinExistence type="predicted"/>
<dbReference type="PANTHER" id="PTHR37540:SF5">
    <property type="entry name" value="TRANSCRIPTION FACTOR DOMAIN-CONTAINING PROTEIN"/>
    <property type="match status" value="1"/>
</dbReference>
<dbReference type="PANTHER" id="PTHR37540">
    <property type="entry name" value="TRANSCRIPTION FACTOR (ACR-2), PUTATIVE-RELATED-RELATED"/>
    <property type="match status" value="1"/>
</dbReference>
<dbReference type="STRING" id="1849047.A0A3D8QFT9"/>
<comment type="caution">
    <text evidence="2">The sequence shown here is derived from an EMBL/GenBank/DDBJ whole genome shotgun (WGS) entry which is preliminary data.</text>
</comment>
<dbReference type="Pfam" id="PF11951">
    <property type="entry name" value="Fungal_trans_2"/>
    <property type="match status" value="1"/>
</dbReference>
<organism evidence="2 3">
    <name type="scientific">Coleophoma cylindrospora</name>
    <dbReference type="NCBI Taxonomy" id="1849047"/>
    <lineage>
        <taxon>Eukaryota</taxon>
        <taxon>Fungi</taxon>
        <taxon>Dikarya</taxon>
        <taxon>Ascomycota</taxon>
        <taxon>Pezizomycotina</taxon>
        <taxon>Leotiomycetes</taxon>
        <taxon>Helotiales</taxon>
        <taxon>Dermateaceae</taxon>
        <taxon>Coleophoma</taxon>
    </lineage>
</organism>
<dbReference type="Proteomes" id="UP000256645">
    <property type="component" value="Unassembled WGS sequence"/>
</dbReference>
<evidence type="ECO:0000313" key="3">
    <source>
        <dbReference type="Proteomes" id="UP000256645"/>
    </source>
</evidence>
<dbReference type="AlphaFoldDB" id="A0A3D8QFT9"/>
<accession>A0A3D8QFT9</accession>
<feature type="compositionally biased region" description="Polar residues" evidence="1">
    <location>
        <begin position="58"/>
        <end position="67"/>
    </location>
</feature>
<protein>
    <recommendedName>
        <fullName evidence="4">Transcription factor domain-containing protein</fullName>
    </recommendedName>
</protein>
<dbReference type="EMBL" id="PDLM01000015">
    <property type="protein sequence ID" value="RDW60540.1"/>
    <property type="molecule type" value="Genomic_DNA"/>
</dbReference>
<keyword evidence="3" id="KW-1185">Reference proteome</keyword>
<gene>
    <name evidence="2" type="ORF">BP6252_11923</name>
</gene>
<sequence>MVSIRHRSVEAESVPTAAGNFQFISVQTPDVPKDRITRRVARSHAVKQALQTKRKLQQESGDNFRVTTSKHKPKRDLSSRSCTGTLVMSSLYSLSAGALDPFQTLAVNSSRLQILLCDYKARQAPEPVFSMVEELAFQNFHSVFRTGLVDSALLNAVMLSFAFAVTGGSIDRECLGYQGQAIKYVREKMRSLDEATSESTIGAILLLAGVEARLGMRSQVQLHMGAVQLLLKTCQTEGVYLTGGIKRAIFWQDLNSSILAGSTRIVDHTTFAELQWTRDSFSPNFFLLPPGFQSRSHLLTKDFIAVLEDIHALQCIRDIPYFTKADVLLMARINNHTASIQSRISHIASQLLCELKKSKDDPMWDKHPELLLWLLYVGGAFVPPGIARSSYILLLRSNSAARFGGLYRSWPELLEILKQFIWSEKAFMSQVKALWEEAFT</sequence>
<feature type="region of interest" description="Disordered" evidence="1">
    <location>
        <begin position="57"/>
        <end position="78"/>
    </location>
</feature>
<evidence type="ECO:0000256" key="1">
    <source>
        <dbReference type="SAM" id="MobiDB-lite"/>
    </source>
</evidence>
<reference evidence="2 3" key="1">
    <citation type="journal article" date="2018" name="IMA Fungus">
        <title>IMA Genome-F 9: Draft genome sequence of Annulohypoxylon stygium, Aspergillus mulundensis, Berkeleyomyces basicola (syn. Thielaviopsis basicola), Ceratocystis smalleyi, two Cercospora beticola strains, Coleophoma cylindrospora, Fusarium fracticaudum, Phialophora cf. hyalina, and Morchella septimelata.</title>
        <authorList>
            <person name="Wingfield B.D."/>
            <person name="Bills G.F."/>
            <person name="Dong Y."/>
            <person name="Huang W."/>
            <person name="Nel W.J."/>
            <person name="Swalarsk-Parry B.S."/>
            <person name="Vaghefi N."/>
            <person name="Wilken P.M."/>
            <person name="An Z."/>
            <person name="de Beer Z.W."/>
            <person name="De Vos L."/>
            <person name="Chen L."/>
            <person name="Duong T.A."/>
            <person name="Gao Y."/>
            <person name="Hammerbacher A."/>
            <person name="Kikkert J.R."/>
            <person name="Li Y."/>
            <person name="Li H."/>
            <person name="Li K."/>
            <person name="Li Q."/>
            <person name="Liu X."/>
            <person name="Ma X."/>
            <person name="Naidoo K."/>
            <person name="Pethybridge S.J."/>
            <person name="Sun J."/>
            <person name="Steenkamp E.T."/>
            <person name="van der Nest M.A."/>
            <person name="van Wyk S."/>
            <person name="Wingfield M.J."/>
            <person name="Xiong C."/>
            <person name="Yue Q."/>
            <person name="Zhang X."/>
        </authorList>
    </citation>
    <scope>NUCLEOTIDE SEQUENCE [LARGE SCALE GENOMIC DNA]</scope>
    <source>
        <strain evidence="2 3">BP6252</strain>
    </source>
</reference>
<dbReference type="OrthoDB" id="2130169at2759"/>
<evidence type="ECO:0008006" key="4">
    <source>
        <dbReference type="Google" id="ProtNLM"/>
    </source>
</evidence>
<name>A0A3D8QFT9_9HELO</name>